<dbReference type="AlphaFoldDB" id="A0A6P7ZNF6"/>
<reference evidence="9" key="2">
    <citation type="submission" date="2025-08" db="UniProtKB">
        <authorList>
            <consortium name="RefSeq"/>
        </authorList>
    </citation>
    <scope>IDENTIFICATION</scope>
</reference>
<keyword evidence="4 6" id="KW-1133">Transmembrane helix</keyword>
<feature type="domain" description="Major facilitator superfamily (MFS) profile" evidence="7">
    <location>
        <begin position="96"/>
        <end position="518"/>
    </location>
</feature>
<gene>
    <name evidence="9" type="primary">LOC115480789</name>
</gene>
<feature type="transmembrane region" description="Helical" evidence="6">
    <location>
        <begin position="258"/>
        <end position="278"/>
    </location>
</feature>
<keyword evidence="8" id="KW-1185">Reference proteome</keyword>
<evidence type="ECO:0000313" key="9">
    <source>
        <dbReference type="RefSeq" id="XP_030075550.1"/>
    </source>
</evidence>
<feature type="transmembrane region" description="Helical" evidence="6">
    <location>
        <begin position="230"/>
        <end position="252"/>
    </location>
</feature>
<name>A0A6P7ZNF6_9AMPH</name>
<dbReference type="SUPFAM" id="SSF103473">
    <property type="entry name" value="MFS general substrate transporter"/>
    <property type="match status" value="1"/>
</dbReference>
<dbReference type="InterPro" id="IPR036259">
    <property type="entry name" value="MFS_trans_sf"/>
</dbReference>
<dbReference type="PANTHER" id="PTHR24064">
    <property type="entry name" value="SOLUTE CARRIER FAMILY 22 MEMBER"/>
    <property type="match status" value="1"/>
</dbReference>
<dbReference type="InterPro" id="IPR004749">
    <property type="entry name" value="Orgcat_transp/SVOP"/>
</dbReference>
<reference evidence="8" key="1">
    <citation type="submission" date="2024-06" db="UniProtKB">
        <authorList>
            <consortium name="RefSeq"/>
        </authorList>
    </citation>
    <scope>NUCLEOTIDE SEQUENCE [LARGE SCALE GENOMIC DNA]</scope>
</reference>
<comment type="subcellular location">
    <subcellularLocation>
        <location evidence="1">Endomembrane system</location>
        <topology evidence="1">Multi-pass membrane protein</topology>
    </subcellularLocation>
</comment>
<dbReference type="Gene3D" id="1.20.1250.20">
    <property type="entry name" value="MFS general substrate transporter like domains"/>
    <property type="match status" value="1"/>
</dbReference>
<dbReference type="RefSeq" id="XP_030075550.1">
    <property type="nucleotide sequence ID" value="XM_030219690.1"/>
</dbReference>
<dbReference type="InterPro" id="IPR020846">
    <property type="entry name" value="MFS_dom"/>
</dbReference>
<evidence type="ECO:0000313" key="8">
    <source>
        <dbReference type="Proteomes" id="UP000515156"/>
    </source>
</evidence>
<keyword evidence="5 6" id="KW-0472">Membrane</keyword>
<feature type="transmembrane region" description="Helical" evidence="6">
    <location>
        <begin position="406"/>
        <end position="424"/>
    </location>
</feature>
<comment type="similarity">
    <text evidence="2">Belongs to the major facilitator (TC 2.A.1) superfamily. Organic cation transporter (TC 2.A.1.19) family.</text>
</comment>
<organism evidence="8 9">
    <name type="scientific">Microcaecilia unicolor</name>
    <dbReference type="NCBI Taxonomy" id="1415580"/>
    <lineage>
        <taxon>Eukaryota</taxon>
        <taxon>Metazoa</taxon>
        <taxon>Chordata</taxon>
        <taxon>Craniata</taxon>
        <taxon>Vertebrata</taxon>
        <taxon>Euteleostomi</taxon>
        <taxon>Amphibia</taxon>
        <taxon>Gymnophiona</taxon>
        <taxon>Siphonopidae</taxon>
        <taxon>Microcaecilia</taxon>
    </lineage>
</organism>
<evidence type="ECO:0000256" key="6">
    <source>
        <dbReference type="SAM" id="Phobius"/>
    </source>
</evidence>
<feature type="transmembrane region" description="Helical" evidence="6">
    <location>
        <begin position="372"/>
        <end position="394"/>
    </location>
</feature>
<evidence type="ECO:0000256" key="3">
    <source>
        <dbReference type="ARBA" id="ARBA00022692"/>
    </source>
</evidence>
<feature type="transmembrane region" description="Helical" evidence="6">
    <location>
        <begin position="12"/>
        <end position="31"/>
    </location>
</feature>
<accession>A0A6P7ZNF6</accession>
<evidence type="ECO:0000259" key="7">
    <source>
        <dbReference type="PROSITE" id="PS50850"/>
    </source>
</evidence>
<feature type="transmembrane region" description="Helical" evidence="6">
    <location>
        <begin position="343"/>
        <end position="366"/>
    </location>
</feature>
<dbReference type="InParanoid" id="A0A6P7ZNF6"/>
<feature type="transmembrane region" description="Helical" evidence="6">
    <location>
        <begin position="176"/>
        <end position="196"/>
    </location>
</feature>
<dbReference type="Proteomes" id="UP000515156">
    <property type="component" value="Chromosome 11"/>
</dbReference>
<proteinExistence type="inferred from homology"/>
<sequence>MAFADLLEQVGGMGLFQIINIFLLCVPYLFFSCNNLLQNFVAAIPAHHCQLPPMDNINTSWAAGWDPVKQMEAFIPLDRNHQPEHCLRYTRAHWWLLESNFTATNTTEMDTEPCKDGWTYDRSKFTSTIVSEWDLVCDQTNMRQMVQFAYMAGMLVGGSIFGRLSDRFGRRIFLTWCHFHTAVIGVCAAFSPKLVWYCVFRFLTGVSLSGIGMNSPCLLVEWIPTRKRAVVGTLIGYFFSIGQILLAGLAYAIRDWRWLQLTVSLPYFIFFCFSWWIPESARWLILAKKPEEAVKMLKKVAKINRKHEEEEKLTTENVNCSMQKELDANEITHSMFDLVRTSAIRHISFCTSFAWFSTSFCFYGLILDLQSFGINIYMIQVIFGVIDFPARLITTASLCYFGRRRTLSASFFLTSLAILANIFVPKDMKILRTSLAVFGKGCIASCFSSITLFSSELYPTTIRQTGLSLGHTMARVGAALSPIMKMTSVYMSSLPFIIYGAAAFLGALFSYCLPETKDQPLPETIQEVEIRASRSKRKWLCDVNNTNEVQENMDIPMLRLLSKENQSEC</sequence>
<dbReference type="GeneID" id="115480789"/>
<dbReference type="GO" id="GO:0016020">
    <property type="term" value="C:membrane"/>
    <property type="evidence" value="ECO:0007669"/>
    <property type="project" value="InterPro"/>
</dbReference>
<dbReference type="GO" id="GO:0012505">
    <property type="term" value="C:endomembrane system"/>
    <property type="evidence" value="ECO:0007669"/>
    <property type="project" value="UniProtKB-SubCell"/>
</dbReference>
<dbReference type="PROSITE" id="PS50850">
    <property type="entry name" value="MFS"/>
    <property type="match status" value="1"/>
</dbReference>
<evidence type="ECO:0000256" key="1">
    <source>
        <dbReference type="ARBA" id="ARBA00004127"/>
    </source>
</evidence>
<dbReference type="GO" id="GO:0022857">
    <property type="term" value="F:transmembrane transporter activity"/>
    <property type="evidence" value="ECO:0007669"/>
    <property type="project" value="InterPro"/>
</dbReference>
<protein>
    <submittedName>
        <fullName evidence="9">Solute carrier family 22 member 6-A-like</fullName>
    </submittedName>
</protein>
<evidence type="ECO:0000256" key="5">
    <source>
        <dbReference type="ARBA" id="ARBA00023136"/>
    </source>
</evidence>
<feature type="transmembrane region" description="Helical" evidence="6">
    <location>
        <begin position="202"/>
        <end position="223"/>
    </location>
</feature>
<dbReference type="NCBIfam" id="TIGR00898">
    <property type="entry name" value="2A0119"/>
    <property type="match status" value="1"/>
</dbReference>
<keyword evidence="3 6" id="KW-0812">Transmembrane</keyword>
<feature type="transmembrane region" description="Helical" evidence="6">
    <location>
        <begin position="496"/>
        <end position="513"/>
    </location>
</feature>
<dbReference type="InterPro" id="IPR005828">
    <property type="entry name" value="MFS_sugar_transport-like"/>
</dbReference>
<evidence type="ECO:0000256" key="2">
    <source>
        <dbReference type="ARBA" id="ARBA00009203"/>
    </source>
</evidence>
<dbReference type="FunFam" id="1.20.1250.20:FF:000023">
    <property type="entry name" value="Solute carrier family 22 member 6"/>
    <property type="match status" value="1"/>
</dbReference>
<dbReference type="KEGG" id="muo:115480789"/>
<evidence type="ECO:0000256" key="4">
    <source>
        <dbReference type="ARBA" id="ARBA00022989"/>
    </source>
</evidence>
<dbReference type="Pfam" id="PF00083">
    <property type="entry name" value="Sugar_tr"/>
    <property type="match status" value="1"/>
</dbReference>
<dbReference type="OrthoDB" id="2544694at2759"/>